<dbReference type="EMBL" id="KL596628">
    <property type="protein sequence ID" value="KER33053.1"/>
    <property type="molecule type" value="Genomic_DNA"/>
</dbReference>
<dbReference type="CTD" id="20315144"/>
<dbReference type="KEGG" id="ovi:T265_00956"/>
<evidence type="ECO:0000313" key="2">
    <source>
        <dbReference type="EMBL" id="KER33053.1"/>
    </source>
</evidence>
<keyword evidence="1" id="KW-1133">Transmembrane helix</keyword>
<gene>
    <name evidence="2" type="ORF">T265_00956</name>
</gene>
<dbReference type="GeneID" id="20315144"/>
<keyword evidence="1" id="KW-0812">Transmembrane</keyword>
<keyword evidence="3" id="KW-1185">Reference proteome</keyword>
<keyword evidence="1" id="KW-0472">Membrane</keyword>
<proteinExistence type="predicted"/>
<reference evidence="2 3" key="1">
    <citation type="submission" date="2013-11" db="EMBL/GenBank/DDBJ databases">
        <title>Opisthorchis viverrini - life in the bile duct.</title>
        <authorList>
            <person name="Young N.D."/>
            <person name="Nagarajan N."/>
            <person name="Lin S.J."/>
            <person name="Korhonen P.K."/>
            <person name="Jex A.R."/>
            <person name="Hall R.S."/>
            <person name="Safavi-Hemami H."/>
            <person name="Kaewkong W."/>
            <person name="Bertrand D."/>
            <person name="Gao S."/>
            <person name="Seet Q."/>
            <person name="Wongkham S."/>
            <person name="Teh B.T."/>
            <person name="Wongkham C."/>
            <person name="Intapan P.M."/>
            <person name="Maleewong W."/>
            <person name="Yang X."/>
            <person name="Hu M."/>
            <person name="Wang Z."/>
            <person name="Hofmann A."/>
            <person name="Sternberg P.W."/>
            <person name="Tan P."/>
            <person name="Wang J."/>
            <person name="Gasser R.B."/>
        </authorList>
    </citation>
    <scope>NUCLEOTIDE SEQUENCE [LARGE SCALE GENOMIC DNA]</scope>
</reference>
<evidence type="ECO:0000313" key="3">
    <source>
        <dbReference type="Proteomes" id="UP000054324"/>
    </source>
</evidence>
<feature type="transmembrane region" description="Helical" evidence="1">
    <location>
        <begin position="80"/>
        <end position="104"/>
    </location>
</feature>
<dbReference type="Proteomes" id="UP000054324">
    <property type="component" value="Unassembled WGS sequence"/>
</dbReference>
<sequence length="116" mass="12883">MKLGVDGKRRVIVVIIVLTIKEEILADVYRNNSKWRFESDSFRTNNAATTGKEKYANKLPSPFCGAAVCLRPLEQGLDAALLVVYWVIAVVVQHLICMSLLPIYGGVQSPVHLSVR</sequence>
<dbReference type="RefSeq" id="XP_009163135.1">
    <property type="nucleotide sequence ID" value="XM_009164871.1"/>
</dbReference>
<protein>
    <submittedName>
        <fullName evidence="2">Uncharacterized protein</fullName>
    </submittedName>
</protein>
<dbReference type="AlphaFoldDB" id="A0A075A011"/>
<evidence type="ECO:0000256" key="1">
    <source>
        <dbReference type="SAM" id="Phobius"/>
    </source>
</evidence>
<accession>A0A075A011</accession>
<organism evidence="2 3">
    <name type="scientific">Opisthorchis viverrini</name>
    <name type="common">Southeast Asian liver fluke</name>
    <dbReference type="NCBI Taxonomy" id="6198"/>
    <lineage>
        <taxon>Eukaryota</taxon>
        <taxon>Metazoa</taxon>
        <taxon>Spiralia</taxon>
        <taxon>Lophotrochozoa</taxon>
        <taxon>Platyhelminthes</taxon>
        <taxon>Trematoda</taxon>
        <taxon>Digenea</taxon>
        <taxon>Opisthorchiida</taxon>
        <taxon>Opisthorchiata</taxon>
        <taxon>Opisthorchiidae</taxon>
        <taxon>Opisthorchis</taxon>
    </lineage>
</organism>
<name>A0A075A011_OPIVI</name>